<proteinExistence type="predicted"/>
<protein>
    <submittedName>
        <fullName evidence="2">Uncharacterized protein</fullName>
    </submittedName>
</protein>
<evidence type="ECO:0000313" key="3">
    <source>
        <dbReference type="Proteomes" id="UP000553632"/>
    </source>
</evidence>
<gene>
    <name evidence="2" type="ORF">FOZ63_000989</name>
</gene>
<evidence type="ECO:0000313" key="2">
    <source>
        <dbReference type="EMBL" id="KAF4744113.1"/>
    </source>
</evidence>
<sequence length="55" mass="6273">MGKFGGGNEKAIAARERKKEQHAVKVAEEHKRKEDALWRDDDKNRAAKDARARAK</sequence>
<dbReference type="Proteomes" id="UP000553632">
    <property type="component" value="Unassembled WGS sequence"/>
</dbReference>
<accession>A0A7J6TG63</accession>
<feature type="compositionally biased region" description="Basic and acidic residues" evidence="1">
    <location>
        <begin position="12"/>
        <end position="55"/>
    </location>
</feature>
<feature type="region of interest" description="Disordered" evidence="1">
    <location>
        <begin position="1"/>
        <end position="55"/>
    </location>
</feature>
<name>A0A7J6TG63_PEROL</name>
<dbReference type="EMBL" id="JABANO010011040">
    <property type="protein sequence ID" value="KAF4744113.1"/>
    <property type="molecule type" value="Genomic_DNA"/>
</dbReference>
<comment type="caution">
    <text evidence="2">The sequence shown here is derived from an EMBL/GenBank/DDBJ whole genome shotgun (WGS) entry which is preliminary data.</text>
</comment>
<reference evidence="2 3" key="1">
    <citation type="submission" date="2020-04" db="EMBL/GenBank/DDBJ databases">
        <title>Perkinsus olseni comparative genomics.</title>
        <authorList>
            <person name="Bogema D.R."/>
        </authorList>
    </citation>
    <scope>NUCLEOTIDE SEQUENCE [LARGE SCALE GENOMIC DNA]</scope>
    <source>
        <strain evidence="2 3">ATCC PRA-207</strain>
    </source>
</reference>
<feature type="non-terminal residue" evidence="2">
    <location>
        <position position="55"/>
    </location>
</feature>
<dbReference type="AlphaFoldDB" id="A0A7J6TG63"/>
<evidence type="ECO:0000256" key="1">
    <source>
        <dbReference type="SAM" id="MobiDB-lite"/>
    </source>
</evidence>
<organism evidence="2 3">
    <name type="scientific">Perkinsus olseni</name>
    <name type="common">Perkinsus atlanticus</name>
    <dbReference type="NCBI Taxonomy" id="32597"/>
    <lineage>
        <taxon>Eukaryota</taxon>
        <taxon>Sar</taxon>
        <taxon>Alveolata</taxon>
        <taxon>Perkinsozoa</taxon>
        <taxon>Perkinsea</taxon>
        <taxon>Perkinsida</taxon>
        <taxon>Perkinsidae</taxon>
        <taxon>Perkinsus</taxon>
    </lineage>
</organism>
<keyword evidence="3" id="KW-1185">Reference proteome</keyword>